<evidence type="ECO:0000313" key="2">
    <source>
        <dbReference type="Proteomes" id="UP000193804"/>
    </source>
</evidence>
<dbReference type="EMBL" id="FXAW01000004">
    <property type="protein sequence ID" value="SMG34184.1"/>
    <property type="molecule type" value="Genomic_DNA"/>
</dbReference>
<accession>A0A1X7K064</accession>
<keyword evidence="2" id="KW-1185">Reference proteome</keyword>
<organism evidence="1 2">
    <name type="scientific">Marivirga sericea</name>
    <dbReference type="NCBI Taxonomy" id="1028"/>
    <lineage>
        <taxon>Bacteria</taxon>
        <taxon>Pseudomonadati</taxon>
        <taxon>Bacteroidota</taxon>
        <taxon>Cytophagia</taxon>
        <taxon>Cytophagales</taxon>
        <taxon>Marivirgaceae</taxon>
        <taxon>Marivirga</taxon>
    </lineage>
</organism>
<gene>
    <name evidence="1" type="ORF">SAMN05661096_02231</name>
</gene>
<dbReference type="STRING" id="1028.SAMN05661096_02231"/>
<name>A0A1X7K064_9BACT</name>
<dbReference type="Proteomes" id="UP000193804">
    <property type="component" value="Unassembled WGS sequence"/>
</dbReference>
<protein>
    <submittedName>
        <fullName evidence="1">Uncharacterized protein</fullName>
    </submittedName>
</protein>
<sequence>MNGQNYSHSESFPDQETTSEALDIVIDEGALTDNLIYWQDGAVPTIEFTIVNLEATSRGVGDNWVELDCP</sequence>
<proteinExistence type="predicted"/>
<dbReference type="AlphaFoldDB" id="A0A1X7K064"/>
<evidence type="ECO:0000313" key="1">
    <source>
        <dbReference type="EMBL" id="SMG34184.1"/>
    </source>
</evidence>
<reference evidence="2" key="1">
    <citation type="submission" date="2017-04" db="EMBL/GenBank/DDBJ databases">
        <authorList>
            <person name="Varghese N."/>
            <person name="Submissions S."/>
        </authorList>
    </citation>
    <scope>NUCLEOTIDE SEQUENCE [LARGE SCALE GENOMIC DNA]</scope>
    <source>
        <strain evidence="2">DSM 4125</strain>
    </source>
</reference>
<dbReference type="RefSeq" id="WP_085517151.1">
    <property type="nucleotide sequence ID" value="NZ_FXAW01000004.1"/>
</dbReference>